<accession>A0ABT1W858</accession>
<keyword evidence="2" id="KW-1185">Reference proteome</keyword>
<dbReference type="RefSeq" id="WP_422864541.1">
    <property type="nucleotide sequence ID" value="NZ_JAMSKV010000009.1"/>
</dbReference>
<evidence type="ECO:0000313" key="2">
    <source>
        <dbReference type="Proteomes" id="UP001524587"/>
    </source>
</evidence>
<proteinExistence type="predicted"/>
<gene>
    <name evidence="1" type="ORF">NFI95_11475</name>
</gene>
<dbReference type="EMBL" id="JAMSKV010000009">
    <property type="protein sequence ID" value="MCQ8279066.1"/>
    <property type="molecule type" value="Genomic_DNA"/>
</dbReference>
<organism evidence="1 2">
    <name type="scientific">Endosaccharibacter trunci</name>
    <dbReference type="NCBI Taxonomy" id="2812733"/>
    <lineage>
        <taxon>Bacteria</taxon>
        <taxon>Pseudomonadati</taxon>
        <taxon>Pseudomonadota</taxon>
        <taxon>Alphaproteobacteria</taxon>
        <taxon>Acetobacterales</taxon>
        <taxon>Acetobacteraceae</taxon>
        <taxon>Endosaccharibacter</taxon>
    </lineage>
</organism>
<reference evidence="1 2" key="1">
    <citation type="submission" date="2022-06" db="EMBL/GenBank/DDBJ databases">
        <title>Endosaccharibacter gen. nov., sp. nov., endophytic bacteria isolated from sugarcane.</title>
        <authorList>
            <person name="Pitiwittayakul N."/>
            <person name="Yukphan P."/>
            <person name="Charoenyingcharoen P."/>
            <person name="Tanasupawat S."/>
        </authorList>
    </citation>
    <scope>NUCLEOTIDE SEQUENCE [LARGE SCALE GENOMIC DNA]</scope>
    <source>
        <strain evidence="1 2">KSS8</strain>
    </source>
</reference>
<protein>
    <submittedName>
        <fullName evidence="1">Uncharacterized protein</fullName>
    </submittedName>
</protein>
<sequence>MNDTAHLMAIIEDKMAQAKTCLRNNDAERADDLMAQVRIYSASLGLRDAPAASGRPVSRSPFGQH</sequence>
<dbReference type="Proteomes" id="UP001524587">
    <property type="component" value="Unassembled WGS sequence"/>
</dbReference>
<name>A0ABT1W858_9PROT</name>
<evidence type="ECO:0000313" key="1">
    <source>
        <dbReference type="EMBL" id="MCQ8279066.1"/>
    </source>
</evidence>
<comment type="caution">
    <text evidence="1">The sequence shown here is derived from an EMBL/GenBank/DDBJ whole genome shotgun (WGS) entry which is preliminary data.</text>
</comment>